<accession>A0A3P3W7C4</accession>
<gene>
    <name evidence="1" type="ORF">EG240_08790</name>
</gene>
<evidence type="ECO:0000313" key="1">
    <source>
        <dbReference type="EMBL" id="RRJ90338.1"/>
    </source>
</evidence>
<proteinExistence type="predicted"/>
<reference evidence="1 2" key="1">
    <citation type="submission" date="2018-11" db="EMBL/GenBank/DDBJ databases">
        <title>Flavobacterium sp. nov., YIM 102701-2 draft genome.</title>
        <authorList>
            <person name="Li G."/>
            <person name="Jiang Y."/>
        </authorList>
    </citation>
    <scope>NUCLEOTIDE SEQUENCE [LARGE SCALE GENOMIC DNA]</scope>
    <source>
        <strain evidence="1 2">YIM 102701-2</strain>
    </source>
</reference>
<protein>
    <submittedName>
        <fullName evidence="1">Uncharacterized protein</fullName>
    </submittedName>
</protein>
<dbReference type="Proteomes" id="UP000275719">
    <property type="component" value="Unassembled WGS sequence"/>
</dbReference>
<dbReference type="EMBL" id="RQVQ01000017">
    <property type="protein sequence ID" value="RRJ90338.1"/>
    <property type="molecule type" value="Genomic_DNA"/>
</dbReference>
<organism evidence="1 2">
    <name type="scientific">Paenimyroides tangerinum</name>
    <dbReference type="NCBI Taxonomy" id="2488728"/>
    <lineage>
        <taxon>Bacteria</taxon>
        <taxon>Pseudomonadati</taxon>
        <taxon>Bacteroidota</taxon>
        <taxon>Flavobacteriia</taxon>
        <taxon>Flavobacteriales</taxon>
        <taxon>Flavobacteriaceae</taxon>
        <taxon>Paenimyroides</taxon>
    </lineage>
</organism>
<dbReference type="OrthoDB" id="1381391at2"/>
<keyword evidence="2" id="KW-1185">Reference proteome</keyword>
<evidence type="ECO:0000313" key="2">
    <source>
        <dbReference type="Proteomes" id="UP000275719"/>
    </source>
</evidence>
<dbReference type="AlphaFoldDB" id="A0A3P3W7C4"/>
<comment type="caution">
    <text evidence="1">The sequence shown here is derived from an EMBL/GenBank/DDBJ whole genome shotgun (WGS) entry which is preliminary data.</text>
</comment>
<name>A0A3P3W7C4_9FLAO</name>
<dbReference type="RefSeq" id="WP_148096343.1">
    <property type="nucleotide sequence ID" value="NZ_RQVQ01000017.1"/>
</dbReference>
<sequence>MMFSALACVAFAFSEVFETKDLNLKIIETIENDDPFVPVYKVICTVYVHLTDWFGREYTVVESKTFWFETEISGNLKCDAFAGEMAKKHNISYKQPNVISPN</sequence>